<dbReference type="EMBL" id="MTYJ01000097">
    <property type="protein sequence ID" value="OQV14860.1"/>
    <property type="molecule type" value="Genomic_DNA"/>
</dbReference>
<name>A0A1W0WI16_HYPEX</name>
<evidence type="ECO:0000313" key="3">
    <source>
        <dbReference type="Proteomes" id="UP000192578"/>
    </source>
</evidence>
<protein>
    <submittedName>
        <fullName evidence="2">Uncharacterized protein</fullName>
    </submittedName>
</protein>
<dbReference type="Proteomes" id="UP000192578">
    <property type="component" value="Unassembled WGS sequence"/>
</dbReference>
<reference evidence="3" key="1">
    <citation type="submission" date="2017-01" db="EMBL/GenBank/DDBJ databases">
        <title>Comparative genomics of anhydrobiosis in the tardigrade Hypsibius dujardini.</title>
        <authorList>
            <person name="Yoshida Y."/>
            <person name="Koutsovoulos G."/>
            <person name="Laetsch D."/>
            <person name="Stevens L."/>
            <person name="Kumar S."/>
            <person name="Horikawa D."/>
            <person name="Ishino K."/>
            <person name="Komine S."/>
            <person name="Tomita M."/>
            <person name="Blaxter M."/>
            <person name="Arakawa K."/>
        </authorList>
    </citation>
    <scope>NUCLEOTIDE SEQUENCE [LARGE SCALE GENOMIC DNA]</scope>
    <source>
        <strain evidence="3">Z151</strain>
    </source>
</reference>
<proteinExistence type="predicted"/>
<comment type="caution">
    <text evidence="2">The sequence shown here is derived from an EMBL/GenBank/DDBJ whole genome shotgun (WGS) entry which is preliminary data.</text>
</comment>
<organism evidence="2 3">
    <name type="scientific">Hypsibius exemplaris</name>
    <name type="common">Freshwater tardigrade</name>
    <dbReference type="NCBI Taxonomy" id="2072580"/>
    <lineage>
        <taxon>Eukaryota</taxon>
        <taxon>Metazoa</taxon>
        <taxon>Ecdysozoa</taxon>
        <taxon>Tardigrada</taxon>
        <taxon>Eutardigrada</taxon>
        <taxon>Parachela</taxon>
        <taxon>Hypsibioidea</taxon>
        <taxon>Hypsibiidae</taxon>
        <taxon>Hypsibius</taxon>
    </lineage>
</organism>
<keyword evidence="3" id="KW-1185">Reference proteome</keyword>
<dbReference type="AlphaFoldDB" id="A0A1W0WI16"/>
<accession>A0A1W0WI16</accession>
<sequence>MLRRTIPRPVGVACLRSVKSWRPCGPKIPANLLERLHLPAYTHLAGVGCTLPYVVETSCRAESLQRQGPPVRERVEASAPHIPKIVRAPSNERQSARERQKLVDQQRPLAAATGSCKRADPSSRPSEV</sequence>
<evidence type="ECO:0000313" key="2">
    <source>
        <dbReference type="EMBL" id="OQV14860.1"/>
    </source>
</evidence>
<feature type="compositionally biased region" description="Basic and acidic residues" evidence="1">
    <location>
        <begin position="94"/>
        <end position="104"/>
    </location>
</feature>
<gene>
    <name evidence="2" type="ORF">BV898_10892</name>
</gene>
<feature type="compositionally biased region" description="Basic and acidic residues" evidence="1">
    <location>
        <begin position="117"/>
        <end position="128"/>
    </location>
</feature>
<feature type="region of interest" description="Disordered" evidence="1">
    <location>
        <begin position="64"/>
        <end position="128"/>
    </location>
</feature>
<evidence type="ECO:0000256" key="1">
    <source>
        <dbReference type="SAM" id="MobiDB-lite"/>
    </source>
</evidence>